<dbReference type="InterPro" id="IPR001347">
    <property type="entry name" value="SIS_dom"/>
</dbReference>
<dbReference type="GO" id="GO:0006002">
    <property type="term" value="P:fructose 6-phosphate metabolic process"/>
    <property type="evidence" value="ECO:0007669"/>
    <property type="project" value="TreeGrafter"/>
</dbReference>
<keyword evidence="5" id="KW-0032">Aminotransferase</keyword>
<dbReference type="CDD" id="cd00714">
    <property type="entry name" value="GFAT"/>
    <property type="match status" value="1"/>
</dbReference>
<evidence type="ECO:0000256" key="2">
    <source>
        <dbReference type="ARBA" id="ARBA00003267"/>
    </source>
</evidence>
<protein>
    <recommendedName>
        <fullName evidence="4">glutamine--fructose-6-phosphate transaminase (isomerizing)</fullName>
        <ecNumber evidence="4">2.6.1.16</ecNumber>
    </recommendedName>
    <alternativeName>
        <fullName evidence="10">D-fructose-6-phosphate amidotransferase</fullName>
    </alternativeName>
    <alternativeName>
        <fullName evidence="9">Hexosephosphate aminotransferase</fullName>
    </alternativeName>
</protein>
<evidence type="ECO:0000256" key="7">
    <source>
        <dbReference type="ARBA" id="ARBA00022737"/>
    </source>
</evidence>
<dbReference type="FunFam" id="3.40.50.10490:FF:000001">
    <property type="entry name" value="Glutamine--fructose-6-phosphate aminotransferase [isomerizing]"/>
    <property type="match status" value="1"/>
</dbReference>
<evidence type="ECO:0000313" key="14">
    <source>
        <dbReference type="Proteomes" id="UP000177622"/>
    </source>
</evidence>
<evidence type="ECO:0000256" key="4">
    <source>
        <dbReference type="ARBA" id="ARBA00012916"/>
    </source>
</evidence>
<dbReference type="Gene3D" id="3.60.20.10">
    <property type="entry name" value="Glutamine Phosphoribosylpyrophosphate, subunit 1, domain 1"/>
    <property type="match status" value="1"/>
</dbReference>
<evidence type="ECO:0000259" key="12">
    <source>
        <dbReference type="PROSITE" id="PS51464"/>
    </source>
</evidence>
<comment type="pathway">
    <text evidence="3">Nucleotide-sugar biosynthesis; UDP-N-acetyl-alpha-D-glucosamine biosynthesis; alpha-D-glucosamine 6-phosphate from D-fructose 6-phosphate: step 1/1.</text>
</comment>
<dbReference type="GO" id="GO:0006031">
    <property type="term" value="P:chitin biosynthetic process"/>
    <property type="evidence" value="ECO:0007669"/>
    <property type="project" value="UniProtKB-ARBA"/>
</dbReference>
<evidence type="ECO:0000313" key="13">
    <source>
        <dbReference type="EMBL" id="OGE50791.1"/>
    </source>
</evidence>
<gene>
    <name evidence="13" type="ORF">PENARI_c015G04409</name>
</gene>
<dbReference type="EC" id="2.6.1.16" evidence="4"/>
<dbReference type="InterPro" id="IPR046348">
    <property type="entry name" value="SIS_dom_sf"/>
</dbReference>
<evidence type="ECO:0000256" key="1">
    <source>
        <dbReference type="ARBA" id="ARBA00001031"/>
    </source>
</evidence>
<accession>A0A1F5LCX1</accession>
<evidence type="ECO:0000256" key="5">
    <source>
        <dbReference type="ARBA" id="ARBA00022576"/>
    </source>
</evidence>
<reference evidence="13 14" key="1">
    <citation type="journal article" date="2016" name="Sci. Rep.">
        <title>Penicillium arizonense, a new, genome sequenced fungal species, reveals a high chemical diversity in secreted metabolites.</title>
        <authorList>
            <person name="Grijseels S."/>
            <person name="Nielsen J.C."/>
            <person name="Randelovic M."/>
            <person name="Nielsen J."/>
            <person name="Nielsen K.F."/>
            <person name="Workman M."/>
            <person name="Frisvad J.C."/>
        </authorList>
    </citation>
    <scope>NUCLEOTIDE SEQUENCE [LARGE SCALE GENOMIC DNA]</scope>
    <source>
        <strain evidence="13 14">CBS 141311</strain>
    </source>
</reference>
<dbReference type="RefSeq" id="XP_022486237.1">
    <property type="nucleotide sequence ID" value="XM_022633758.1"/>
</dbReference>
<dbReference type="CDD" id="cd05008">
    <property type="entry name" value="SIS_GlmS_GlmD_1"/>
    <property type="match status" value="1"/>
</dbReference>
<evidence type="ECO:0000259" key="11">
    <source>
        <dbReference type="PROSITE" id="PS51278"/>
    </source>
</evidence>
<keyword evidence="7" id="KW-0677">Repeat</keyword>
<dbReference type="SUPFAM" id="SSF56235">
    <property type="entry name" value="N-terminal nucleophile aminohydrolases (Ntn hydrolases)"/>
    <property type="match status" value="1"/>
</dbReference>
<keyword evidence="6" id="KW-0808">Transferase</keyword>
<evidence type="ECO:0000256" key="9">
    <source>
        <dbReference type="ARBA" id="ARBA00029805"/>
    </source>
</evidence>
<comment type="function">
    <text evidence="2">Involved in amino sugar synthesis (formation of chitin, supplies the amino sugars of asparagine-linked oligosaccharides of glycoproteins).</text>
</comment>
<keyword evidence="14" id="KW-1185">Reference proteome</keyword>
<dbReference type="Pfam" id="PF01380">
    <property type="entry name" value="SIS"/>
    <property type="match status" value="1"/>
</dbReference>
<dbReference type="PROSITE" id="PS51464">
    <property type="entry name" value="SIS"/>
    <property type="match status" value="1"/>
</dbReference>
<dbReference type="OrthoDB" id="15235at2759"/>
<proteinExistence type="predicted"/>
<evidence type="ECO:0000256" key="3">
    <source>
        <dbReference type="ARBA" id="ARBA00004775"/>
    </source>
</evidence>
<evidence type="ECO:0000256" key="10">
    <source>
        <dbReference type="ARBA" id="ARBA00033302"/>
    </source>
</evidence>
<dbReference type="FunFam" id="3.60.20.10:FF:000052">
    <property type="entry name" value="Glutamine--fructose-6-phosphate aminotransferase [isomerizing] 2"/>
    <property type="match status" value="1"/>
</dbReference>
<comment type="catalytic activity">
    <reaction evidence="1">
        <text>D-fructose 6-phosphate + L-glutamine = D-glucosamine 6-phosphate + L-glutamate</text>
        <dbReference type="Rhea" id="RHEA:13237"/>
        <dbReference type="ChEBI" id="CHEBI:29985"/>
        <dbReference type="ChEBI" id="CHEBI:58359"/>
        <dbReference type="ChEBI" id="CHEBI:58725"/>
        <dbReference type="ChEBI" id="CHEBI:61527"/>
        <dbReference type="EC" id="2.6.1.16"/>
    </reaction>
</comment>
<dbReference type="InterPro" id="IPR035466">
    <property type="entry name" value="GlmS/AgaS_SIS"/>
</dbReference>
<dbReference type="InterPro" id="IPR029055">
    <property type="entry name" value="Ntn_hydrolases_N"/>
</dbReference>
<dbReference type="InterPro" id="IPR017932">
    <property type="entry name" value="GATase_2_dom"/>
</dbReference>
<dbReference type="PANTHER" id="PTHR10937">
    <property type="entry name" value="GLUCOSAMINE--FRUCTOSE-6-PHOSPHATE AMINOTRANSFERASE, ISOMERIZING"/>
    <property type="match status" value="1"/>
</dbReference>
<dbReference type="GO" id="GO:0006487">
    <property type="term" value="P:protein N-linked glycosylation"/>
    <property type="evidence" value="ECO:0007669"/>
    <property type="project" value="TreeGrafter"/>
</dbReference>
<evidence type="ECO:0000256" key="6">
    <source>
        <dbReference type="ARBA" id="ARBA00022679"/>
    </source>
</evidence>
<feature type="domain" description="SIS" evidence="12">
    <location>
        <begin position="351"/>
        <end position="490"/>
    </location>
</feature>
<dbReference type="GO" id="GO:0004360">
    <property type="term" value="F:glutamine-fructose-6-phosphate transaminase (isomerizing) activity"/>
    <property type="evidence" value="ECO:0007669"/>
    <property type="project" value="UniProtKB-EC"/>
</dbReference>
<keyword evidence="8" id="KW-0315">Glutamine amidotransferase</keyword>
<dbReference type="Gene3D" id="3.40.50.10490">
    <property type="entry name" value="Glucose-6-phosphate isomerase like protein, domain 1"/>
    <property type="match status" value="1"/>
</dbReference>
<dbReference type="InterPro" id="IPR047084">
    <property type="entry name" value="GFAT_N"/>
</dbReference>
<feature type="domain" description="Glutamine amidotransferase type-2" evidence="11">
    <location>
        <begin position="2"/>
        <end position="280"/>
    </location>
</feature>
<dbReference type="PANTHER" id="PTHR10937:SF0">
    <property type="entry name" value="GLUTAMINE--FRUCTOSE-6-PHOSPHATE TRANSAMINASE (ISOMERIZING)"/>
    <property type="match status" value="1"/>
</dbReference>
<dbReference type="EMBL" id="LXJU01000015">
    <property type="protein sequence ID" value="OGE50791.1"/>
    <property type="molecule type" value="Genomic_DNA"/>
</dbReference>
<dbReference type="AlphaFoldDB" id="A0A1F5LCX1"/>
<sequence>MCGIFGYVNYSTEKDRRYILNVLLNGLSRLEYRGYDSSGLLVDGDWGQDVLVFKEVGKVTKLRGLIESSRPNMDKTFQTHVGIAHTRWATHGPPSRVNCHPHRSDNTWEFAVVHNGIITNYKELRASLLGEGYTFETETDTECISKLAKYIRNQHREIGFVELVKTVVGKLHGSFGILVKSISYPQEIIAARKGSPLLIGVRLTNDIEADVIHIESVIKRDSLNMPLMNGCKSASASHGKYSLPPNPTEFFLSSDASAIVEHTKQVIYLEDDDIAHICGGQLNIVRSTNDKFGCTWKVQTIDLQLQDIMKGSYNHFMQKEIFEQPEAVANTMRGRLDVPHKRITLGCVNDYLPAIRRGRRILFIACGTSYHACMAVRGTFECLSEIPTVVEVASDFLDRKAPIFHDDTCVFVSQSGETADCLLALKYCLERGALTLGIVNCVGSSVSRLTQCVMHINAGPEIGVASTKAYTSQFVAMTMLALVLSEDDVSKKVWREEIMQALAQLPAQIDEALKLEKQIKGICDTLQAQNNILLWGRGSQFATALEGAHSLVSAMDRWLHTEYSVGRCS</sequence>
<dbReference type="GeneID" id="34578492"/>
<dbReference type="PROSITE" id="PS51278">
    <property type="entry name" value="GATASE_TYPE_2"/>
    <property type="match status" value="1"/>
</dbReference>
<dbReference type="UniPathway" id="UPA00113">
    <property type="reaction ID" value="UER00528"/>
</dbReference>
<dbReference type="GO" id="GO:0097367">
    <property type="term" value="F:carbohydrate derivative binding"/>
    <property type="evidence" value="ECO:0007669"/>
    <property type="project" value="InterPro"/>
</dbReference>
<evidence type="ECO:0000256" key="8">
    <source>
        <dbReference type="ARBA" id="ARBA00022962"/>
    </source>
</evidence>
<name>A0A1F5LCX1_PENAI</name>
<dbReference type="STRING" id="1835702.A0A1F5LCX1"/>
<organism evidence="13 14">
    <name type="scientific">Penicillium arizonense</name>
    <dbReference type="NCBI Taxonomy" id="1835702"/>
    <lineage>
        <taxon>Eukaryota</taxon>
        <taxon>Fungi</taxon>
        <taxon>Dikarya</taxon>
        <taxon>Ascomycota</taxon>
        <taxon>Pezizomycotina</taxon>
        <taxon>Eurotiomycetes</taxon>
        <taxon>Eurotiomycetidae</taxon>
        <taxon>Eurotiales</taxon>
        <taxon>Aspergillaceae</taxon>
        <taxon>Penicillium</taxon>
    </lineage>
</organism>
<dbReference type="Pfam" id="PF13522">
    <property type="entry name" value="GATase_6"/>
    <property type="match status" value="1"/>
</dbReference>
<dbReference type="GO" id="GO:0006048">
    <property type="term" value="P:UDP-N-acetylglucosamine biosynthetic process"/>
    <property type="evidence" value="ECO:0007669"/>
    <property type="project" value="UniProtKB-UniPathway"/>
</dbReference>
<dbReference type="SUPFAM" id="SSF53697">
    <property type="entry name" value="SIS domain"/>
    <property type="match status" value="1"/>
</dbReference>
<comment type="caution">
    <text evidence="13">The sequence shown here is derived from an EMBL/GenBank/DDBJ whole genome shotgun (WGS) entry which is preliminary data.</text>
</comment>
<dbReference type="Proteomes" id="UP000177622">
    <property type="component" value="Unassembled WGS sequence"/>
</dbReference>